<keyword evidence="6" id="KW-0732">Signal</keyword>
<dbReference type="EMBL" id="JAQQWI010000007">
    <property type="protein sequence ID" value="KAK8028372.1"/>
    <property type="molecule type" value="Genomic_DNA"/>
</dbReference>
<sequence>MWKLRRAAVLAALASSQLATSAPSIDGRRSVSDVSLGPPVRTYAECQRKTCRPLAGCPAGTLFVSPDSPLANFTTIQAAIASLPHDDTAHTILIAPGTYVEQLNVTRPGPLTLLGQTDAPFRNSSSAPYADVQSDTDHANEVTVIWASANSDSTGKIVDNAVTSVLTVAPTWEAGLTGTGPTGYPVSPDTPAGSRDFRLYNVDLRNTAATRSVGPALALGVAYARASFYGCGLYSFQDTVYVGKRGSAYFYDCVVAGEVDFLYGFGTAWVERSTLALRNCGGGITAWKGTNTTFPNKYGVYVSSSRVIAANSTVAATIEGQCPLGRPWNSLHRSVFLGSYLDASILPAGYIKWQDTDPRFDSATTLEAVYRNQGPGYDEGVMAASTVTTVLDDKSVKPYASPRDVFMGWEGEPDDLSWIDQSVLIRNPSACGH</sequence>
<accession>A0ABR1S945</accession>
<evidence type="ECO:0000256" key="1">
    <source>
        <dbReference type="ARBA" id="ARBA00005184"/>
    </source>
</evidence>
<comment type="pathway">
    <text evidence="1">Glycan metabolism; pectin degradation; 2-dehydro-3-deoxy-D-gluconate from pectin: step 1/5.</text>
</comment>
<feature type="domain" description="Pectinesterase catalytic" evidence="7">
    <location>
        <begin position="195"/>
        <end position="380"/>
    </location>
</feature>
<dbReference type="InterPro" id="IPR011050">
    <property type="entry name" value="Pectin_lyase_fold/virulence"/>
</dbReference>
<feature type="signal peptide" evidence="6">
    <location>
        <begin position="1"/>
        <end position="21"/>
    </location>
</feature>
<proteinExistence type="inferred from homology"/>
<evidence type="ECO:0000313" key="8">
    <source>
        <dbReference type="EMBL" id="KAK8028372.1"/>
    </source>
</evidence>
<dbReference type="Gene3D" id="2.160.20.10">
    <property type="entry name" value="Single-stranded right-handed beta-helix, Pectin lyase-like"/>
    <property type="match status" value="1"/>
</dbReference>
<evidence type="ECO:0000256" key="4">
    <source>
        <dbReference type="ARBA" id="ARBA00022801"/>
    </source>
</evidence>
<evidence type="ECO:0000256" key="6">
    <source>
        <dbReference type="SAM" id="SignalP"/>
    </source>
</evidence>
<evidence type="ECO:0000259" key="7">
    <source>
        <dbReference type="Pfam" id="PF01095"/>
    </source>
</evidence>
<evidence type="ECO:0000256" key="5">
    <source>
        <dbReference type="ARBA" id="ARBA00023085"/>
    </source>
</evidence>
<dbReference type="SUPFAM" id="SSF51126">
    <property type="entry name" value="Pectin lyase-like"/>
    <property type="match status" value="1"/>
</dbReference>
<evidence type="ECO:0000256" key="3">
    <source>
        <dbReference type="ARBA" id="ARBA00013229"/>
    </source>
</evidence>
<dbReference type="Pfam" id="PF01095">
    <property type="entry name" value="Pectinesterase"/>
    <property type="match status" value="1"/>
</dbReference>
<dbReference type="InterPro" id="IPR012334">
    <property type="entry name" value="Pectin_lyas_fold"/>
</dbReference>
<reference evidence="8 9" key="1">
    <citation type="submission" date="2023-01" db="EMBL/GenBank/DDBJ databases">
        <title>Analysis of 21 Apiospora genomes using comparative genomics revels a genus with tremendous synthesis potential of carbohydrate active enzymes and secondary metabolites.</title>
        <authorList>
            <person name="Sorensen T."/>
        </authorList>
    </citation>
    <scope>NUCLEOTIDE SEQUENCE [LARGE SCALE GENOMIC DNA]</scope>
    <source>
        <strain evidence="8 9">CBS 20057</strain>
    </source>
</reference>
<feature type="chain" id="PRO_5046578389" description="pectinesterase" evidence="6">
    <location>
        <begin position="22"/>
        <end position="433"/>
    </location>
</feature>
<protein>
    <recommendedName>
        <fullName evidence="3">pectinesterase</fullName>
        <ecNumber evidence="3">3.1.1.11</ecNumber>
    </recommendedName>
</protein>
<name>A0ABR1S945_9PEZI</name>
<keyword evidence="4" id="KW-0378">Hydrolase</keyword>
<comment type="caution">
    <text evidence="8">The sequence shown here is derived from an EMBL/GenBank/DDBJ whole genome shotgun (WGS) entry which is preliminary data.</text>
</comment>
<dbReference type="PANTHER" id="PTHR31321:SF137">
    <property type="entry name" value="PECTIN METHYL ESTERASE (EUROFUNG)"/>
    <property type="match status" value="1"/>
</dbReference>
<dbReference type="EC" id="3.1.1.11" evidence="3"/>
<dbReference type="Proteomes" id="UP001396898">
    <property type="component" value="Unassembled WGS sequence"/>
</dbReference>
<gene>
    <name evidence="8" type="ORF">PG991_005428</name>
</gene>
<dbReference type="PANTHER" id="PTHR31321">
    <property type="entry name" value="ACYL-COA THIOESTER HYDROLASE YBHC-RELATED"/>
    <property type="match status" value="1"/>
</dbReference>
<organism evidence="8 9">
    <name type="scientific">Apiospora marii</name>
    <dbReference type="NCBI Taxonomy" id="335849"/>
    <lineage>
        <taxon>Eukaryota</taxon>
        <taxon>Fungi</taxon>
        <taxon>Dikarya</taxon>
        <taxon>Ascomycota</taxon>
        <taxon>Pezizomycotina</taxon>
        <taxon>Sordariomycetes</taxon>
        <taxon>Xylariomycetidae</taxon>
        <taxon>Amphisphaeriales</taxon>
        <taxon>Apiosporaceae</taxon>
        <taxon>Apiospora</taxon>
    </lineage>
</organism>
<evidence type="ECO:0000313" key="9">
    <source>
        <dbReference type="Proteomes" id="UP001396898"/>
    </source>
</evidence>
<comment type="similarity">
    <text evidence="2">Belongs to the pectinesterase family.</text>
</comment>
<keyword evidence="9" id="KW-1185">Reference proteome</keyword>
<evidence type="ECO:0000256" key="2">
    <source>
        <dbReference type="ARBA" id="ARBA00008891"/>
    </source>
</evidence>
<keyword evidence="5" id="KW-0063">Aspartyl esterase</keyword>
<dbReference type="InterPro" id="IPR000070">
    <property type="entry name" value="Pectinesterase_cat"/>
</dbReference>